<dbReference type="PIRSF" id="PIRSF038455">
    <property type="entry name" value="SoxA"/>
    <property type="match status" value="1"/>
</dbReference>
<comment type="catalytic activity">
    <reaction evidence="13 14">
        <text>S-sulfanyl-L-cysteinyl-[SoxY protein] + thiosulfate + 2 Fe(III)-[cytochrome c] = S-(2-sulfodisulfanyl)-L-cysteinyl-[SoxY protein] + 2 Fe(II)-[cytochrome c] + 2 H(+)</text>
        <dbReference type="Rhea" id="RHEA:51224"/>
        <dbReference type="Rhea" id="RHEA-COMP:10350"/>
        <dbReference type="Rhea" id="RHEA-COMP:14399"/>
        <dbReference type="Rhea" id="RHEA-COMP:14689"/>
        <dbReference type="Rhea" id="RHEA-COMP:14690"/>
        <dbReference type="ChEBI" id="CHEBI:15378"/>
        <dbReference type="ChEBI" id="CHEBI:29033"/>
        <dbReference type="ChEBI" id="CHEBI:29034"/>
        <dbReference type="ChEBI" id="CHEBI:33542"/>
        <dbReference type="ChEBI" id="CHEBI:61963"/>
        <dbReference type="ChEBI" id="CHEBI:140664"/>
        <dbReference type="EC" id="2.8.5.2"/>
    </reaction>
</comment>
<evidence type="ECO:0000256" key="8">
    <source>
        <dbReference type="ARBA" id="ARBA00022764"/>
    </source>
</evidence>
<sequence>MKQLTKLLLMGVIGTGLSFSALAEEASVKDYRAMLEDSPGDFWVDDGKDLFYAKAGPKNVSLEKCDLGKGSGVVEGVYAELPKYFADINQVMDLEARLMHCMITLQGKNKDSIIKNAFSNPKKGKDSEMEKIVAFVAAQSNGQKFQLSLAHPKEMESYKTGEALFWRRSGTMDFSCATCHAADGKRIRLQTLYNAYNDKETIPSWPTYRVSKSTVRTMQNRMWDCHWQMRLPDVDFGSKATVDLITFMTKQSEGGVIQVPSIKR</sequence>
<reference evidence="17 18" key="1">
    <citation type="submission" date="2021-03" db="EMBL/GenBank/DDBJ databases">
        <title>Thiomicrorhabdus sp.nov.,novel sulfur-oxidizing bacteria isolated from coastal sediment.</title>
        <authorList>
            <person name="Liu X."/>
        </authorList>
    </citation>
    <scope>NUCLEOTIDE SEQUENCE [LARGE SCALE GENOMIC DNA]</scope>
    <source>
        <strain evidence="17 18">6S2-11</strain>
    </source>
</reference>
<comment type="subcellular location">
    <subcellularLocation>
        <location evidence="1 14">Periplasm</location>
    </subcellularLocation>
</comment>
<keyword evidence="7 15" id="KW-0732">Signal</keyword>
<keyword evidence="3 14" id="KW-0813">Transport</keyword>
<evidence type="ECO:0000256" key="15">
    <source>
        <dbReference type="SAM" id="SignalP"/>
    </source>
</evidence>
<dbReference type="InterPro" id="IPR025710">
    <property type="entry name" value="SoxA"/>
</dbReference>
<comment type="similarity">
    <text evidence="11 14">Belongs to the SoxA family.</text>
</comment>
<keyword evidence="6 14" id="KW-0479">Metal-binding</keyword>
<dbReference type="EMBL" id="JAGETV010000008">
    <property type="protein sequence ID" value="MBO1927256.1"/>
    <property type="molecule type" value="Genomic_DNA"/>
</dbReference>
<organism evidence="17 18">
    <name type="scientific">Thiomicrorhabdus marina</name>
    <dbReference type="NCBI Taxonomy" id="2818442"/>
    <lineage>
        <taxon>Bacteria</taxon>
        <taxon>Pseudomonadati</taxon>
        <taxon>Pseudomonadota</taxon>
        <taxon>Gammaproteobacteria</taxon>
        <taxon>Thiotrichales</taxon>
        <taxon>Piscirickettsiaceae</taxon>
        <taxon>Thiomicrorhabdus</taxon>
    </lineage>
</organism>
<accession>A0ABS3Q4Q4</accession>
<dbReference type="NCBIfam" id="TIGR04484">
    <property type="entry name" value="thiosulf_SoxA"/>
    <property type="match status" value="1"/>
</dbReference>
<keyword evidence="18" id="KW-1185">Reference proteome</keyword>
<dbReference type="Gene3D" id="1.10.760.10">
    <property type="entry name" value="Cytochrome c-like domain"/>
    <property type="match status" value="2"/>
</dbReference>
<keyword evidence="10 14" id="KW-0408">Iron</keyword>
<evidence type="ECO:0000256" key="2">
    <source>
        <dbReference type="ARBA" id="ARBA00011530"/>
    </source>
</evidence>
<feature type="chain" id="PRO_5046744415" description="SoxAX cytochrome complex subunit A" evidence="15">
    <location>
        <begin position="24"/>
        <end position="264"/>
    </location>
</feature>
<evidence type="ECO:0000313" key="17">
    <source>
        <dbReference type="EMBL" id="MBO1927256.1"/>
    </source>
</evidence>
<evidence type="ECO:0000256" key="11">
    <source>
        <dbReference type="ARBA" id="ARBA00025746"/>
    </source>
</evidence>
<evidence type="ECO:0000256" key="1">
    <source>
        <dbReference type="ARBA" id="ARBA00004418"/>
    </source>
</evidence>
<evidence type="ECO:0000256" key="5">
    <source>
        <dbReference type="ARBA" id="ARBA00022679"/>
    </source>
</evidence>
<evidence type="ECO:0000256" key="9">
    <source>
        <dbReference type="ARBA" id="ARBA00022982"/>
    </source>
</evidence>
<evidence type="ECO:0000259" key="16">
    <source>
        <dbReference type="Pfam" id="PF21342"/>
    </source>
</evidence>
<name>A0ABS3Q4Q4_9GAMM</name>
<protein>
    <recommendedName>
        <fullName evidence="14">SoxAX cytochrome complex subunit A</fullName>
        <ecNumber evidence="14">2.8.5.2</ecNumber>
    </recommendedName>
    <alternativeName>
        <fullName evidence="14">Protein SoxA</fullName>
    </alternativeName>
    <alternativeName>
        <fullName evidence="14">Sulfur oxidizing protein A</fullName>
    </alternativeName>
    <alternativeName>
        <fullName evidence="14">Thiosulfate-oxidizing multienzyme system protein SoxA</fullName>
    </alternativeName>
</protein>
<keyword evidence="5 14" id="KW-0808">Transferase</keyword>
<evidence type="ECO:0000256" key="7">
    <source>
        <dbReference type="ARBA" id="ARBA00022729"/>
    </source>
</evidence>
<evidence type="ECO:0000313" key="18">
    <source>
        <dbReference type="Proteomes" id="UP000664835"/>
    </source>
</evidence>
<evidence type="ECO:0000256" key="12">
    <source>
        <dbReference type="ARBA" id="ARBA00048077"/>
    </source>
</evidence>
<feature type="domain" description="Cytochrome c" evidence="16">
    <location>
        <begin position="46"/>
        <end position="144"/>
    </location>
</feature>
<comment type="catalytic activity">
    <reaction evidence="12 14">
        <text>L-cysteinyl-[SoxY protein] + thiosulfate + 2 Fe(III)-[cytochrome c] = S-sulfosulfanyl-L-cysteinyl-[SoxY protein] + 2 Fe(II)-[cytochrome c] + 2 H(+)</text>
        <dbReference type="Rhea" id="RHEA:56720"/>
        <dbReference type="Rhea" id="RHEA-COMP:10350"/>
        <dbReference type="Rhea" id="RHEA-COMP:14328"/>
        <dbReference type="Rhea" id="RHEA-COMP:14399"/>
        <dbReference type="Rhea" id="RHEA-COMP:14691"/>
        <dbReference type="ChEBI" id="CHEBI:15378"/>
        <dbReference type="ChEBI" id="CHEBI:29033"/>
        <dbReference type="ChEBI" id="CHEBI:29034"/>
        <dbReference type="ChEBI" id="CHEBI:29950"/>
        <dbReference type="ChEBI" id="CHEBI:33542"/>
        <dbReference type="ChEBI" id="CHEBI:139321"/>
        <dbReference type="EC" id="2.8.5.2"/>
    </reaction>
</comment>
<proteinExistence type="inferred from homology"/>
<keyword evidence="8 14" id="KW-0574">Periplasm</keyword>
<dbReference type="InterPro" id="IPR036909">
    <property type="entry name" value="Cyt_c-like_dom_sf"/>
</dbReference>
<keyword evidence="4 14" id="KW-0349">Heme</keyword>
<evidence type="ECO:0000256" key="14">
    <source>
        <dbReference type="PIRNR" id="PIRNR038455"/>
    </source>
</evidence>
<dbReference type="Proteomes" id="UP000664835">
    <property type="component" value="Unassembled WGS sequence"/>
</dbReference>
<gene>
    <name evidence="17" type="primary">soxA</name>
    <name evidence="17" type="ORF">J3998_06665</name>
</gene>
<comment type="caution">
    <text evidence="17">The sequence shown here is derived from an EMBL/GenBank/DDBJ whole genome shotgun (WGS) entry which is preliminary data.</text>
</comment>
<feature type="signal peptide" evidence="15">
    <location>
        <begin position="1"/>
        <end position="23"/>
    </location>
</feature>
<dbReference type="InterPro" id="IPR009056">
    <property type="entry name" value="Cyt_c-like_dom"/>
</dbReference>
<evidence type="ECO:0000256" key="4">
    <source>
        <dbReference type="ARBA" id="ARBA00022617"/>
    </source>
</evidence>
<dbReference type="EC" id="2.8.5.2" evidence="14"/>
<dbReference type="SUPFAM" id="SSF46626">
    <property type="entry name" value="Cytochrome c"/>
    <property type="match status" value="2"/>
</dbReference>
<dbReference type="Pfam" id="PF21342">
    <property type="entry name" value="SoxA-TsdA_cyt-c"/>
    <property type="match status" value="2"/>
</dbReference>
<evidence type="ECO:0000256" key="6">
    <source>
        <dbReference type="ARBA" id="ARBA00022723"/>
    </source>
</evidence>
<evidence type="ECO:0000256" key="13">
    <source>
        <dbReference type="ARBA" id="ARBA00048423"/>
    </source>
</evidence>
<comment type="subunit">
    <text evidence="2 14">Heterodimer of SoxA and SoxX.</text>
</comment>
<evidence type="ECO:0000256" key="10">
    <source>
        <dbReference type="ARBA" id="ARBA00023004"/>
    </source>
</evidence>
<keyword evidence="9 14" id="KW-0249">Electron transport</keyword>
<evidence type="ECO:0000256" key="3">
    <source>
        <dbReference type="ARBA" id="ARBA00022448"/>
    </source>
</evidence>
<feature type="domain" description="Cytochrome c" evidence="16">
    <location>
        <begin position="161"/>
        <end position="254"/>
    </location>
</feature>
<dbReference type="RefSeq" id="WP_208148956.1">
    <property type="nucleotide sequence ID" value="NZ_JAGETV010000008.1"/>
</dbReference>